<dbReference type="InterPro" id="IPR050545">
    <property type="entry name" value="Mycobact_MmpL"/>
</dbReference>
<feature type="transmembrane region" description="Helical" evidence="8">
    <location>
        <begin position="654"/>
        <end position="674"/>
    </location>
</feature>
<accession>A0ABU7SM22</accession>
<comment type="caution">
    <text evidence="10">The sequence shown here is derived from an EMBL/GenBank/DDBJ whole genome shotgun (WGS) entry which is preliminary data.</text>
</comment>
<sequence>MAGSRRRAALLLAALLAVGWLAVGALSTPYPGRLSEVATNDNAAFLPADAEATRGERLAAGFVERPTIPALVVYARDSGVTDADRQRVSGDLARFATVPGVVAPLPPPIPSADGKALQVIVPVDNTEDDRTREVVGELRRIAEHGADPGRVVVVGGPAGMLGDLIEVFSSIDGPLLLVTLGVVFVILLVVYRSPVLWIVPLLAAGLSYALAALAVYFLAKNGVITLNGQAQGILTVLVFGAGTDYALLLIARYREELCRHHDTATAILAAWRGAAPAIFASGGTVIAGLLCLLLSTLSSNQAMGPVAAVGIGATLVVMLTFLPALLLLGGRWAFWPRSPYVEHAATVGRLWKPVAHFIARRARLVWVLTTLALIALGFGLTQLGATRLSQSELFTNKTDSVLAQEVIDRHYPGGLGSPVTIFPLAGAADRVEAAARAVPGVAEVRAVPAGDPNATGSEAAPGAPGASGGPPKVVDGRVQLQATLTAPADSAEAEQTVRELRVAVHAVPDADAVVGGSSAVSVDTADATTRDRNVIIPAVLGVIAVILALLLRALLAPILLILTVVLSFLATLGLCAFLFRYAFGFPGVDASFPLFAFVFLVALGIDYNIFLMSRVREESVHRGTRSGVLRGLVVTGGVITSAGFVLAATFSALAVLPLVILIELGLAVALGVLLDTIVVRSLLVPALTYDIGPAVWWPSRLSRIRGHPENHPETR</sequence>
<evidence type="ECO:0000259" key="9">
    <source>
        <dbReference type="PROSITE" id="PS50156"/>
    </source>
</evidence>
<dbReference type="Pfam" id="PF03176">
    <property type="entry name" value="MMPL"/>
    <property type="match status" value="2"/>
</dbReference>
<feature type="transmembrane region" description="Helical" evidence="8">
    <location>
        <begin position="198"/>
        <end position="219"/>
    </location>
</feature>
<dbReference type="RefSeq" id="WP_331211038.1">
    <property type="nucleotide sequence ID" value="NZ_JAZGQL010000030.1"/>
</dbReference>
<evidence type="ECO:0000313" key="10">
    <source>
        <dbReference type="EMBL" id="MEE6311020.1"/>
    </source>
</evidence>
<dbReference type="InterPro" id="IPR000731">
    <property type="entry name" value="SSD"/>
</dbReference>
<dbReference type="PANTHER" id="PTHR33406">
    <property type="entry name" value="MEMBRANE PROTEIN MJ1562-RELATED"/>
    <property type="match status" value="1"/>
</dbReference>
<evidence type="ECO:0000256" key="8">
    <source>
        <dbReference type="SAM" id="Phobius"/>
    </source>
</evidence>
<organism evidence="10 11">
    <name type="scientific">Plantactinospora veratri</name>
    <dbReference type="NCBI Taxonomy" id="1436122"/>
    <lineage>
        <taxon>Bacteria</taxon>
        <taxon>Bacillati</taxon>
        <taxon>Actinomycetota</taxon>
        <taxon>Actinomycetes</taxon>
        <taxon>Micromonosporales</taxon>
        <taxon>Micromonosporaceae</taxon>
        <taxon>Plantactinospora</taxon>
    </lineage>
</organism>
<dbReference type="InterPro" id="IPR004869">
    <property type="entry name" value="MMPL_dom"/>
</dbReference>
<feature type="transmembrane region" description="Helical" evidence="8">
    <location>
        <begin position="173"/>
        <end position="191"/>
    </location>
</feature>
<dbReference type="SUPFAM" id="SSF82866">
    <property type="entry name" value="Multidrug efflux transporter AcrB transmembrane domain"/>
    <property type="match status" value="2"/>
</dbReference>
<evidence type="ECO:0000313" key="11">
    <source>
        <dbReference type="Proteomes" id="UP001339911"/>
    </source>
</evidence>
<dbReference type="PANTHER" id="PTHR33406:SF6">
    <property type="entry name" value="MEMBRANE PROTEIN YDGH-RELATED"/>
    <property type="match status" value="1"/>
</dbReference>
<feature type="domain" description="SSD" evidence="9">
    <location>
        <begin position="561"/>
        <end position="689"/>
    </location>
</feature>
<feature type="transmembrane region" description="Helical" evidence="8">
    <location>
        <begin position="364"/>
        <end position="385"/>
    </location>
</feature>
<proteinExistence type="inferred from homology"/>
<evidence type="ECO:0000256" key="2">
    <source>
        <dbReference type="ARBA" id="ARBA00010157"/>
    </source>
</evidence>
<keyword evidence="4 8" id="KW-0812">Transmembrane</keyword>
<evidence type="ECO:0000256" key="7">
    <source>
        <dbReference type="SAM" id="MobiDB-lite"/>
    </source>
</evidence>
<evidence type="ECO:0000256" key="1">
    <source>
        <dbReference type="ARBA" id="ARBA00004651"/>
    </source>
</evidence>
<dbReference type="PROSITE" id="PS50156">
    <property type="entry name" value="SSD"/>
    <property type="match status" value="1"/>
</dbReference>
<keyword evidence="6 8" id="KW-0472">Membrane</keyword>
<keyword evidence="11" id="KW-1185">Reference proteome</keyword>
<gene>
    <name evidence="10" type="ORF">V1634_29695</name>
</gene>
<feature type="region of interest" description="Disordered" evidence="7">
    <location>
        <begin position="448"/>
        <end position="472"/>
    </location>
</feature>
<evidence type="ECO:0000256" key="4">
    <source>
        <dbReference type="ARBA" id="ARBA00022692"/>
    </source>
</evidence>
<dbReference type="Gene3D" id="1.20.1640.10">
    <property type="entry name" value="Multidrug efflux transporter AcrB transmembrane domain"/>
    <property type="match status" value="2"/>
</dbReference>
<keyword evidence="5 8" id="KW-1133">Transmembrane helix</keyword>
<feature type="transmembrane region" description="Helical" evidence="8">
    <location>
        <begin position="594"/>
        <end position="615"/>
    </location>
</feature>
<evidence type="ECO:0000256" key="3">
    <source>
        <dbReference type="ARBA" id="ARBA00022475"/>
    </source>
</evidence>
<comment type="similarity">
    <text evidence="2">Belongs to the resistance-nodulation-cell division (RND) (TC 2.A.6) family. MmpL subfamily.</text>
</comment>
<feature type="transmembrane region" description="Helical" evidence="8">
    <location>
        <begin position="558"/>
        <end position="582"/>
    </location>
</feature>
<evidence type="ECO:0000256" key="6">
    <source>
        <dbReference type="ARBA" id="ARBA00023136"/>
    </source>
</evidence>
<feature type="transmembrane region" description="Helical" evidence="8">
    <location>
        <begin position="231"/>
        <end position="253"/>
    </location>
</feature>
<name>A0ABU7SM22_9ACTN</name>
<dbReference type="EMBL" id="JAZGQL010000030">
    <property type="protein sequence ID" value="MEE6311020.1"/>
    <property type="molecule type" value="Genomic_DNA"/>
</dbReference>
<feature type="transmembrane region" description="Helical" evidence="8">
    <location>
        <begin position="534"/>
        <end position="551"/>
    </location>
</feature>
<feature type="transmembrane region" description="Helical" evidence="8">
    <location>
        <begin position="307"/>
        <end position="328"/>
    </location>
</feature>
<protein>
    <submittedName>
        <fullName evidence="10">MMPL family transporter</fullName>
    </submittedName>
</protein>
<dbReference type="Proteomes" id="UP001339911">
    <property type="component" value="Unassembled WGS sequence"/>
</dbReference>
<comment type="subcellular location">
    <subcellularLocation>
        <location evidence="1">Cell membrane</location>
        <topology evidence="1">Multi-pass membrane protein</topology>
    </subcellularLocation>
</comment>
<evidence type="ECO:0000256" key="5">
    <source>
        <dbReference type="ARBA" id="ARBA00022989"/>
    </source>
</evidence>
<reference evidence="10 11" key="1">
    <citation type="submission" date="2024-01" db="EMBL/GenBank/DDBJ databases">
        <title>Genome insights into Plantactinospora veratri sp. nov.</title>
        <authorList>
            <person name="Wang L."/>
        </authorList>
    </citation>
    <scope>NUCLEOTIDE SEQUENCE [LARGE SCALE GENOMIC DNA]</scope>
    <source>
        <strain evidence="10 11">NEAU-FHS4</strain>
    </source>
</reference>
<feature type="transmembrane region" description="Helical" evidence="8">
    <location>
        <begin position="627"/>
        <end position="648"/>
    </location>
</feature>
<keyword evidence="3" id="KW-1003">Cell membrane</keyword>
<feature type="transmembrane region" description="Helical" evidence="8">
    <location>
        <begin position="274"/>
        <end position="295"/>
    </location>
</feature>